<dbReference type="STRING" id="1189621.A3SI_18116"/>
<dbReference type="Proteomes" id="UP000005551">
    <property type="component" value="Unassembled WGS sequence"/>
</dbReference>
<proteinExistence type="predicted"/>
<dbReference type="AlphaFoldDB" id="I5BUV2"/>
<accession>I5BUV2</accession>
<sequence>MTGIFPDFPVTSTSEPARNQTMRFTFQAPSRCLAWGLLLCWSAFIGAQNGQAQQATSPTFLEPLETYSSLLPEEKIYLHLDKTHYVPGDTIWFAAYVTAGALHVPSPLSKVLYVDFLSNEGQLLEQKKVKIEQGAGKGEFRTQRFQSEGHYHIRAYTHWMKGFDSYPDFQQRIQILEPYNLSFQAEPSITWEANGPTFMYTVDFKARNERNAPLASESLRYEVVGKGEPSAQGLTGTTSAGEGTFRFELSEEQLREAPELRLFLDENEEFSIQRSFKLPLPDA</sequence>
<gene>
    <name evidence="1" type="ORF">A3SI_18116</name>
</gene>
<dbReference type="RefSeq" id="WP_009057157.1">
    <property type="nucleotide sequence ID" value="NZ_AJYA01000062.1"/>
</dbReference>
<evidence type="ECO:0008006" key="3">
    <source>
        <dbReference type="Google" id="ProtNLM"/>
    </source>
</evidence>
<comment type="caution">
    <text evidence="1">The sequence shown here is derived from an EMBL/GenBank/DDBJ whole genome shotgun (WGS) entry which is preliminary data.</text>
</comment>
<name>I5BUV2_9BACT</name>
<dbReference type="EMBL" id="AJYA01000062">
    <property type="protein sequence ID" value="EIM73354.1"/>
    <property type="molecule type" value="Genomic_DNA"/>
</dbReference>
<evidence type="ECO:0000313" key="1">
    <source>
        <dbReference type="EMBL" id="EIM73354.1"/>
    </source>
</evidence>
<evidence type="ECO:0000313" key="2">
    <source>
        <dbReference type="Proteomes" id="UP000005551"/>
    </source>
</evidence>
<keyword evidence="2" id="KW-1185">Reference proteome</keyword>
<reference evidence="1 2" key="1">
    <citation type="submission" date="2012-05" db="EMBL/GenBank/DDBJ databases">
        <title>Genome sequence of Nitritalea halalkaliphila LW7.</title>
        <authorList>
            <person name="Jangir P.K."/>
            <person name="Singh A."/>
            <person name="Shivaji S."/>
            <person name="Sharma R."/>
        </authorList>
    </citation>
    <scope>NUCLEOTIDE SEQUENCE [LARGE SCALE GENOMIC DNA]</scope>
    <source>
        <strain evidence="1 2">LW7</strain>
    </source>
</reference>
<organism evidence="1 2">
    <name type="scientific">Nitritalea halalkaliphila LW7</name>
    <dbReference type="NCBI Taxonomy" id="1189621"/>
    <lineage>
        <taxon>Bacteria</taxon>
        <taxon>Pseudomonadati</taxon>
        <taxon>Bacteroidota</taxon>
        <taxon>Cytophagia</taxon>
        <taxon>Cytophagales</taxon>
        <taxon>Cyclobacteriaceae</taxon>
        <taxon>Nitritalea</taxon>
    </lineage>
</organism>
<protein>
    <recommendedName>
        <fullName evidence="3">Macroglobulin domain-containing protein</fullName>
    </recommendedName>
</protein>
<dbReference type="Gene3D" id="2.60.40.1930">
    <property type="match status" value="1"/>
</dbReference>